<keyword evidence="3" id="KW-1185">Reference proteome</keyword>
<dbReference type="Pfam" id="PF23221">
    <property type="entry name" value="HEAT_MROH2B_1st"/>
    <property type="match status" value="1"/>
</dbReference>
<dbReference type="OrthoDB" id="1884734at2759"/>
<organism evidence="2 3">
    <name type="scientific">Alectura lathami</name>
    <name type="common">Australian brush turkey</name>
    <dbReference type="NCBI Taxonomy" id="81907"/>
    <lineage>
        <taxon>Eukaryota</taxon>
        <taxon>Metazoa</taxon>
        <taxon>Chordata</taxon>
        <taxon>Craniata</taxon>
        <taxon>Vertebrata</taxon>
        <taxon>Euteleostomi</taxon>
        <taxon>Archelosauria</taxon>
        <taxon>Archosauria</taxon>
        <taxon>Dinosauria</taxon>
        <taxon>Saurischia</taxon>
        <taxon>Theropoda</taxon>
        <taxon>Coelurosauria</taxon>
        <taxon>Aves</taxon>
        <taxon>Neognathae</taxon>
        <taxon>Galloanserae</taxon>
        <taxon>Galliformes</taxon>
        <taxon>Megapodiidae</taxon>
        <taxon>Alectura</taxon>
    </lineage>
</organism>
<feature type="domain" description="MROH2B-like N-terminal HEAT-repeats" evidence="1">
    <location>
        <begin position="37"/>
        <end position="134"/>
    </location>
</feature>
<proteinExistence type="predicted"/>
<accession>A0A7L0WMX8</accession>
<gene>
    <name evidence="2" type="primary">Mroh2a_0</name>
    <name evidence="2" type="ORF">ALELAT_R08613</name>
</gene>
<comment type="caution">
    <text evidence="2">The sequence shown here is derived from an EMBL/GenBank/DDBJ whole genome shotgun (WGS) entry which is preliminary data.</text>
</comment>
<dbReference type="InterPro" id="IPR056282">
    <property type="entry name" value="MROH2B-like_N_HEAT"/>
</dbReference>
<dbReference type="AlphaFoldDB" id="A0A7L0WMX8"/>
<reference evidence="2 3" key="1">
    <citation type="submission" date="2019-09" db="EMBL/GenBank/DDBJ databases">
        <title>Bird 10,000 Genomes (B10K) Project - Family phase.</title>
        <authorList>
            <person name="Zhang G."/>
        </authorList>
    </citation>
    <scope>NUCLEOTIDE SEQUENCE [LARGE SCALE GENOMIC DNA]</scope>
    <source>
        <strain evidence="2">B10K-DU-001-39</strain>
        <tissue evidence="2">Muscle</tissue>
    </source>
</reference>
<name>A0A7L0WMX8_ALELA</name>
<protein>
    <submittedName>
        <fullName evidence="2">MRO2A protein</fullName>
    </submittedName>
</protein>
<sequence length="136" mass="14602">FACVGSRSGSEDHEDGGRADVATFATIMTSLLARLQDNEGDRVETYLQLESVLRRDNSHLQRGVVNGVLAEVSGDMRAAQGAMTDVTTAACDVLVSLAASHFEFVMSELQGHLKTLRGACKEFVLITLSKLAHSYG</sequence>
<evidence type="ECO:0000259" key="1">
    <source>
        <dbReference type="Pfam" id="PF23221"/>
    </source>
</evidence>
<feature type="non-terminal residue" evidence="2">
    <location>
        <position position="136"/>
    </location>
</feature>
<dbReference type="EMBL" id="VXAV01008546">
    <property type="protein sequence ID" value="NXL91974.1"/>
    <property type="molecule type" value="Genomic_DNA"/>
</dbReference>
<evidence type="ECO:0000313" key="3">
    <source>
        <dbReference type="Proteomes" id="UP000562322"/>
    </source>
</evidence>
<evidence type="ECO:0000313" key="2">
    <source>
        <dbReference type="EMBL" id="NXL91974.1"/>
    </source>
</evidence>
<feature type="non-terminal residue" evidence="2">
    <location>
        <position position="1"/>
    </location>
</feature>
<dbReference type="Proteomes" id="UP000562322">
    <property type="component" value="Unassembled WGS sequence"/>
</dbReference>